<organism evidence="1 2">
    <name type="scientific">Anaerostipes hadrus</name>
    <dbReference type="NCBI Taxonomy" id="649756"/>
    <lineage>
        <taxon>Bacteria</taxon>
        <taxon>Bacillati</taxon>
        <taxon>Bacillota</taxon>
        <taxon>Clostridia</taxon>
        <taxon>Lachnospirales</taxon>
        <taxon>Lachnospiraceae</taxon>
        <taxon>Anaerostipes</taxon>
    </lineage>
</organism>
<gene>
    <name evidence="1" type="ORF">ERS852571_01109</name>
</gene>
<evidence type="ECO:0000313" key="2">
    <source>
        <dbReference type="Proteomes" id="UP000095553"/>
    </source>
</evidence>
<name>A0A173SD37_ANAHA</name>
<accession>A0A173SD37</accession>
<dbReference type="Proteomes" id="UP000095553">
    <property type="component" value="Unassembled WGS sequence"/>
</dbReference>
<proteinExistence type="predicted"/>
<reference evidence="1 2" key="1">
    <citation type="submission" date="2015-09" db="EMBL/GenBank/DDBJ databases">
        <authorList>
            <consortium name="Pathogen Informatics"/>
        </authorList>
    </citation>
    <scope>NUCLEOTIDE SEQUENCE [LARGE SCALE GENOMIC DNA]</scope>
    <source>
        <strain evidence="1 2">2789STDY5834959</strain>
    </source>
</reference>
<evidence type="ECO:0000313" key="1">
    <source>
        <dbReference type="EMBL" id="CUM87629.1"/>
    </source>
</evidence>
<dbReference type="RefSeq" id="WP_155511605.1">
    <property type="nucleotide sequence ID" value="NZ_CYXY01000005.1"/>
</dbReference>
<dbReference type="EMBL" id="CYXY01000005">
    <property type="protein sequence ID" value="CUM87629.1"/>
    <property type="molecule type" value="Genomic_DNA"/>
</dbReference>
<protein>
    <submittedName>
        <fullName evidence="1">Uncharacterized protein</fullName>
    </submittedName>
</protein>
<dbReference type="AlphaFoldDB" id="A0A173SD37"/>
<sequence>MMKIQRDIQIDAIKKRELFKVTKYEGYALITDGIYGVYVNDEDLLLNPDKFNDVADKESFDRYEMEDSEGVKVLNEAITLERETANAVINYKKEKWWIWNKTIKKFGKKAQYEIKRKIIEKKGKQEESVIVVVRNEETYDIVGIIPIIRNIEEMKNETYQL</sequence>